<keyword evidence="3" id="KW-0238">DNA-binding</keyword>
<comment type="similarity">
    <text evidence="1">Belongs to the SorC transcriptional regulatory family.</text>
</comment>
<dbReference type="InterPro" id="IPR051054">
    <property type="entry name" value="SorC_transcr_regulators"/>
</dbReference>
<accession>A0ABM6PKK8</accession>
<dbReference type="Pfam" id="PF04198">
    <property type="entry name" value="Sugar-bind"/>
    <property type="match status" value="1"/>
</dbReference>
<keyword evidence="2" id="KW-0805">Transcription regulation</keyword>
<dbReference type="Gene3D" id="3.40.50.1360">
    <property type="match status" value="1"/>
</dbReference>
<evidence type="ECO:0000256" key="3">
    <source>
        <dbReference type="ARBA" id="ARBA00023125"/>
    </source>
</evidence>
<organism evidence="6 7">
    <name type="scientific">Dermabacter jinjuensis</name>
    <dbReference type="NCBI Taxonomy" id="1667168"/>
    <lineage>
        <taxon>Bacteria</taxon>
        <taxon>Bacillati</taxon>
        <taxon>Actinomycetota</taxon>
        <taxon>Actinomycetes</taxon>
        <taxon>Micrococcales</taxon>
        <taxon>Dermabacteraceae</taxon>
        <taxon>Dermabacter</taxon>
    </lineage>
</organism>
<evidence type="ECO:0000256" key="1">
    <source>
        <dbReference type="ARBA" id="ARBA00010466"/>
    </source>
</evidence>
<dbReference type="PANTHER" id="PTHR34294">
    <property type="entry name" value="TRANSCRIPTIONAL REGULATOR-RELATED"/>
    <property type="match status" value="1"/>
</dbReference>
<dbReference type="Proteomes" id="UP000815698">
    <property type="component" value="Chromosome"/>
</dbReference>
<dbReference type="InterPro" id="IPR037171">
    <property type="entry name" value="NagB/RpiA_transferase-like"/>
</dbReference>
<keyword evidence="4" id="KW-0804">Transcription</keyword>
<dbReference type="PANTHER" id="PTHR34294:SF1">
    <property type="entry name" value="TRANSCRIPTIONAL REGULATOR LSRR"/>
    <property type="match status" value="1"/>
</dbReference>
<dbReference type="Gene3D" id="1.10.10.10">
    <property type="entry name" value="Winged helix-like DNA-binding domain superfamily/Winged helix DNA-binding domain"/>
    <property type="match status" value="1"/>
</dbReference>
<evidence type="ECO:0000313" key="6">
    <source>
        <dbReference type="EMBL" id="ATH95702.1"/>
    </source>
</evidence>
<dbReference type="EMBL" id="CP023482">
    <property type="protein sequence ID" value="ATH95702.1"/>
    <property type="molecule type" value="Genomic_DNA"/>
</dbReference>
<proteinExistence type="inferred from homology"/>
<name>A0ABM6PKK8_9MICO</name>
<evidence type="ECO:0000256" key="4">
    <source>
        <dbReference type="ARBA" id="ARBA00023163"/>
    </source>
</evidence>
<evidence type="ECO:0000313" key="7">
    <source>
        <dbReference type="Proteomes" id="UP000815698"/>
    </source>
</evidence>
<dbReference type="SUPFAM" id="SSF100950">
    <property type="entry name" value="NagB/RpiA/CoA transferase-like"/>
    <property type="match status" value="1"/>
</dbReference>
<gene>
    <name evidence="6" type="ORF">COP05_00250</name>
</gene>
<protein>
    <recommendedName>
        <fullName evidence="5">Sugar-binding domain-containing protein</fullName>
    </recommendedName>
</protein>
<sequence length="334" mass="36960">MSTTVKCVEQARRLTRPGHLRREAPMDAELPEPQLIASLARRHYLEDVSKVQLAKEFGISRFRIARLLAKGREEGIIRLEIIDPSTDLPMLSEPLASHLGLRYVRVIGSNGTDTDVRMQLGAMGAQLLGELVKPGDNLGLGWGRTVAEVAKNFRYLPPITVIQICGVLAASHTPSPIDNIREAVLSANGYIHDLPVPFYVRSPEMRRQLFENHSYVRGQFEHLDTALVSIGSWEHKETQLYREFPPSVRARLDHVRPAGELAGIWFDEAGRVLAPEVTRMCMTLETHHLSQTPRVIAVAAGVKKVSAILGAARTGLITGLVTDRDTAEALLDAH</sequence>
<reference evidence="6 7" key="1">
    <citation type="journal article" date="2016" name="Int. J. Syst. Evol. Microbiol.">
        <title>Dermabacter jinjuensis sp. nov., a novel species of the genus Dermabacter isolated from a clinical specimen.</title>
        <authorList>
            <person name="Park Y.K."/>
            <person name="Lee K.M."/>
            <person name="Lee W.K."/>
            <person name="Cho M.J."/>
            <person name="Lee H.S."/>
            <person name="Cho Y.G."/>
            <person name="Lee Y.C."/>
            <person name="Lee W.K."/>
            <person name="Seong W.K."/>
            <person name="Hwang K.J."/>
        </authorList>
    </citation>
    <scope>NUCLEOTIDE SEQUENCE [LARGE SCALE GENOMIC DNA]</scope>
    <source>
        <strain evidence="6 7">32T</strain>
    </source>
</reference>
<keyword evidence="7" id="KW-1185">Reference proteome</keyword>
<dbReference type="InterPro" id="IPR036388">
    <property type="entry name" value="WH-like_DNA-bd_sf"/>
</dbReference>
<evidence type="ECO:0000259" key="5">
    <source>
        <dbReference type="Pfam" id="PF04198"/>
    </source>
</evidence>
<feature type="domain" description="Sugar-binding" evidence="5">
    <location>
        <begin position="90"/>
        <end position="331"/>
    </location>
</feature>
<dbReference type="InterPro" id="IPR007324">
    <property type="entry name" value="Sugar-bd_dom_put"/>
</dbReference>
<evidence type="ECO:0000256" key="2">
    <source>
        <dbReference type="ARBA" id="ARBA00023015"/>
    </source>
</evidence>